<evidence type="ECO:0000313" key="3">
    <source>
        <dbReference type="EMBL" id="VAI73197.1"/>
    </source>
</evidence>
<dbReference type="GO" id="GO:0005737">
    <property type="term" value="C:cytoplasm"/>
    <property type="evidence" value="ECO:0007669"/>
    <property type="project" value="TreeGrafter"/>
</dbReference>
<evidence type="ECO:0008006" key="5">
    <source>
        <dbReference type="Google" id="ProtNLM"/>
    </source>
</evidence>
<protein>
    <recommendedName>
        <fullName evidence="5">Serine/threonine-protein phosphatase 4 regulatory subunit 2</fullName>
    </recommendedName>
</protein>
<feature type="region of interest" description="Disordered" evidence="2">
    <location>
        <begin position="334"/>
        <end position="415"/>
    </location>
</feature>
<dbReference type="Pfam" id="PF09184">
    <property type="entry name" value="PPP4R2"/>
    <property type="match status" value="1"/>
</dbReference>
<dbReference type="GO" id="GO:0030289">
    <property type="term" value="C:protein phosphatase 4 complex"/>
    <property type="evidence" value="ECO:0007669"/>
    <property type="project" value="InterPro"/>
</dbReference>
<evidence type="ECO:0000313" key="4">
    <source>
        <dbReference type="Proteomes" id="UP000324705"/>
    </source>
</evidence>
<feature type="compositionally biased region" description="Acidic residues" evidence="2">
    <location>
        <begin position="380"/>
        <end position="390"/>
    </location>
</feature>
<dbReference type="Gramene" id="TRITD7Av1G078810.1">
    <property type="protein sequence ID" value="TRITD7Av1G078810.1"/>
    <property type="gene ID" value="TRITD7Av1G078810"/>
</dbReference>
<gene>
    <name evidence="3" type="ORF">TRITD_7Av1G078810</name>
</gene>
<accession>A0A9R0ZAB2</accession>
<dbReference type="InterPro" id="IPR015267">
    <property type="entry name" value="PPP4R2"/>
</dbReference>
<dbReference type="Proteomes" id="UP000324705">
    <property type="component" value="Chromosome 7A"/>
</dbReference>
<comment type="similarity">
    <text evidence="1">Belongs to the PPP4R2 family.</text>
</comment>
<evidence type="ECO:0000256" key="2">
    <source>
        <dbReference type="SAM" id="MobiDB-lite"/>
    </source>
</evidence>
<reference evidence="3 4" key="1">
    <citation type="submission" date="2017-09" db="EMBL/GenBank/DDBJ databases">
        <authorList>
            <consortium name="International Durum Wheat Genome Sequencing Consortium (IDWGSC)"/>
            <person name="Milanesi L."/>
        </authorList>
    </citation>
    <scope>NUCLEOTIDE SEQUENCE [LARGE SCALE GENOMIC DNA]</scope>
    <source>
        <strain evidence="4">cv. Svevo</strain>
    </source>
</reference>
<organism evidence="3 4">
    <name type="scientific">Triticum turgidum subsp. durum</name>
    <name type="common">Durum wheat</name>
    <name type="synonym">Triticum durum</name>
    <dbReference type="NCBI Taxonomy" id="4567"/>
    <lineage>
        <taxon>Eukaryota</taxon>
        <taxon>Viridiplantae</taxon>
        <taxon>Streptophyta</taxon>
        <taxon>Embryophyta</taxon>
        <taxon>Tracheophyta</taxon>
        <taxon>Spermatophyta</taxon>
        <taxon>Magnoliopsida</taxon>
        <taxon>Liliopsida</taxon>
        <taxon>Poales</taxon>
        <taxon>Poaceae</taxon>
        <taxon>BOP clade</taxon>
        <taxon>Pooideae</taxon>
        <taxon>Triticodae</taxon>
        <taxon>Triticeae</taxon>
        <taxon>Triticinae</taxon>
        <taxon>Triticum</taxon>
    </lineage>
</organism>
<evidence type="ECO:0000256" key="1">
    <source>
        <dbReference type="ARBA" id="ARBA00009207"/>
    </source>
</evidence>
<dbReference type="AlphaFoldDB" id="A0A9R0ZAB2"/>
<feature type="compositionally biased region" description="Basic and acidic residues" evidence="2">
    <location>
        <begin position="397"/>
        <end position="408"/>
    </location>
</feature>
<proteinExistence type="inferred from homology"/>
<sequence length="438" mass="46511">MGKGCFHGRCGEDDETATAYLSEELGMEGAATENSTVPRVAPEAADHAGQPVEGSTVPMVVPEASVDAEQDIERSSVPMVVPEAAVQADQHVEGLTAPVVVPEAAVNADQHVEGSTVPMVVPEAAVNADQRVEGSTVPMVVPEEAVDAEPRVGAVAAPMVMNEADVDADQRADGVAAPMVMTEAAADADHPIKDATTQDRKHGDDDGAVNVTPEEMRAIIEVIAETGKFWHDWSFLKRLLSLQLIQVLGEYSEAQMAIQEDGQQQNSLFRETHSELFSQLNDALLRFEEGPPFTLQRLCEILLDPKGTYTKLSKLALALEKNLLVTSTITKCTEPYPTAHGPNSEGPVITENTGSVDVEPERPAEHPAAVPNGTQYAGGDGDEEMADAEAEGLPGSHDVEMQEEKPDQIPDVNPDANSVTAVACETVNASEKAPDSQS</sequence>
<dbReference type="GO" id="GO:0019888">
    <property type="term" value="F:protein phosphatase regulator activity"/>
    <property type="evidence" value="ECO:0007669"/>
    <property type="project" value="InterPro"/>
</dbReference>
<name>A0A9R0ZAB2_TRITD</name>
<dbReference type="PANTHER" id="PTHR16487">
    <property type="entry name" value="PPP4R2-RELATED PROTEIN"/>
    <property type="match status" value="1"/>
</dbReference>
<dbReference type="GO" id="GO:0005634">
    <property type="term" value="C:nucleus"/>
    <property type="evidence" value="ECO:0007669"/>
    <property type="project" value="TreeGrafter"/>
</dbReference>
<keyword evidence="4" id="KW-1185">Reference proteome</keyword>
<dbReference type="PANTHER" id="PTHR16487:SF0">
    <property type="entry name" value="PROTEIN PHOSPHATASE 4 REGULATORY SUBUNIT 2-RELATED"/>
    <property type="match status" value="1"/>
</dbReference>
<dbReference type="EMBL" id="LT934123">
    <property type="protein sequence ID" value="VAI73197.1"/>
    <property type="molecule type" value="Genomic_DNA"/>
</dbReference>
<dbReference type="OMA" id="MVMIEAD"/>